<dbReference type="SUPFAM" id="SSF46774">
    <property type="entry name" value="ARID-like"/>
    <property type="match status" value="1"/>
</dbReference>
<evidence type="ECO:0000259" key="13">
    <source>
        <dbReference type="PROSITE" id="PS51184"/>
    </source>
</evidence>
<dbReference type="InterPro" id="IPR036431">
    <property type="entry name" value="ARID_dom_sf"/>
</dbReference>
<keyword evidence="7" id="KW-0408">Iron</keyword>
<dbReference type="GO" id="GO:0034647">
    <property type="term" value="F:histone H3K4me/H3K4me2/H3K4me3 demethylase activity"/>
    <property type="evidence" value="ECO:0007669"/>
    <property type="project" value="TreeGrafter"/>
</dbReference>
<keyword evidence="6" id="KW-0223">Dioxygenase</keyword>
<organism evidence="14 15">
    <name type="scientific">Oopsacas minuta</name>
    <dbReference type="NCBI Taxonomy" id="111878"/>
    <lineage>
        <taxon>Eukaryota</taxon>
        <taxon>Metazoa</taxon>
        <taxon>Porifera</taxon>
        <taxon>Hexactinellida</taxon>
        <taxon>Hexasterophora</taxon>
        <taxon>Lyssacinosida</taxon>
        <taxon>Leucopsacidae</taxon>
        <taxon>Oopsacas</taxon>
    </lineage>
</organism>
<name>A0AAV7KIB3_9METZ</name>
<dbReference type="PROSITE" id="PS51011">
    <property type="entry name" value="ARID"/>
    <property type="match status" value="1"/>
</dbReference>
<feature type="domain" description="JmjN" evidence="12">
    <location>
        <begin position="15"/>
        <end position="56"/>
    </location>
</feature>
<feature type="domain" description="ARID" evidence="11">
    <location>
        <begin position="80"/>
        <end position="170"/>
    </location>
</feature>
<dbReference type="Gene3D" id="3.30.40.10">
    <property type="entry name" value="Zinc/RING finger domain, C3HC4 (zinc finger)"/>
    <property type="match status" value="1"/>
</dbReference>
<accession>A0AAV7KIB3</accession>
<keyword evidence="2" id="KW-0479">Metal-binding</keyword>
<dbReference type="Pfam" id="PF02373">
    <property type="entry name" value="JmjC"/>
    <property type="match status" value="1"/>
</dbReference>
<comment type="caution">
    <text evidence="14">The sequence shown here is derived from an EMBL/GenBank/DDBJ whole genome shotgun (WGS) entry which is preliminary data.</text>
</comment>
<dbReference type="InterPro" id="IPR019787">
    <property type="entry name" value="Znf_PHD-finger"/>
</dbReference>
<keyword evidence="15" id="KW-1185">Reference proteome</keyword>
<keyword evidence="5" id="KW-0156">Chromatin regulator</keyword>
<dbReference type="Gene3D" id="1.10.150.60">
    <property type="entry name" value="ARID DNA-binding domain"/>
    <property type="match status" value="1"/>
</dbReference>
<evidence type="ECO:0000256" key="9">
    <source>
        <dbReference type="PROSITE-ProRule" id="PRU00146"/>
    </source>
</evidence>
<feature type="domain" description="PHD-type" evidence="10">
    <location>
        <begin position="248"/>
        <end position="298"/>
    </location>
</feature>
<keyword evidence="3 9" id="KW-0863">Zinc-finger</keyword>
<gene>
    <name evidence="14" type="ORF">LOD99_13580</name>
</gene>
<evidence type="ECO:0000259" key="11">
    <source>
        <dbReference type="PROSITE" id="PS51011"/>
    </source>
</evidence>
<keyword evidence="8" id="KW-0539">Nucleus</keyword>
<evidence type="ECO:0000256" key="6">
    <source>
        <dbReference type="ARBA" id="ARBA00022964"/>
    </source>
</evidence>
<dbReference type="Gene3D" id="2.60.120.650">
    <property type="entry name" value="Cupin"/>
    <property type="match status" value="2"/>
</dbReference>
<dbReference type="InterPro" id="IPR003347">
    <property type="entry name" value="JmjC_dom"/>
</dbReference>
<protein>
    <recommendedName>
        <fullName evidence="16">[Histone H3]-trimethyl-L-lysine(4) demethylase</fullName>
    </recommendedName>
</protein>
<dbReference type="PROSITE" id="PS51183">
    <property type="entry name" value="JMJN"/>
    <property type="match status" value="1"/>
</dbReference>
<dbReference type="PANTHER" id="PTHR10694">
    <property type="entry name" value="LYSINE-SPECIFIC DEMETHYLASE"/>
    <property type="match status" value="1"/>
</dbReference>
<feature type="domain" description="JmjC" evidence="13">
    <location>
        <begin position="389"/>
        <end position="536"/>
    </location>
</feature>
<evidence type="ECO:0000256" key="7">
    <source>
        <dbReference type="ARBA" id="ARBA00023004"/>
    </source>
</evidence>
<proteinExistence type="predicted"/>
<evidence type="ECO:0000256" key="1">
    <source>
        <dbReference type="ARBA" id="ARBA00004123"/>
    </source>
</evidence>
<evidence type="ECO:0000256" key="3">
    <source>
        <dbReference type="ARBA" id="ARBA00022771"/>
    </source>
</evidence>
<evidence type="ECO:0000256" key="4">
    <source>
        <dbReference type="ARBA" id="ARBA00022833"/>
    </source>
</evidence>
<dbReference type="GO" id="GO:0008270">
    <property type="term" value="F:zinc ion binding"/>
    <property type="evidence" value="ECO:0007669"/>
    <property type="project" value="UniProtKB-KW"/>
</dbReference>
<dbReference type="InterPro" id="IPR001606">
    <property type="entry name" value="ARID_dom"/>
</dbReference>
<dbReference type="SUPFAM" id="SSF51197">
    <property type="entry name" value="Clavaminate synthase-like"/>
    <property type="match status" value="1"/>
</dbReference>
<keyword evidence="6" id="KW-0560">Oxidoreductase</keyword>
<dbReference type="GO" id="GO:0003677">
    <property type="term" value="F:DNA binding"/>
    <property type="evidence" value="ECO:0007669"/>
    <property type="project" value="InterPro"/>
</dbReference>
<dbReference type="SMART" id="SM00558">
    <property type="entry name" value="JmjC"/>
    <property type="match status" value="1"/>
</dbReference>
<keyword evidence="4" id="KW-0862">Zinc</keyword>
<dbReference type="Pfam" id="PF01388">
    <property type="entry name" value="ARID"/>
    <property type="match status" value="1"/>
</dbReference>
<dbReference type="Proteomes" id="UP001165289">
    <property type="component" value="Unassembled WGS sequence"/>
</dbReference>
<dbReference type="GO" id="GO:0005634">
    <property type="term" value="C:nucleus"/>
    <property type="evidence" value="ECO:0007669"/>
    <property type="project" value="UniProtKB-SubCell"/>
</dbReference>
<evidence type="ECO:0008006" key="16">
    <source>
        <dbReference type="Google" id="ProtNLM"/>
    </source>
</evidence>
<dbReference type="PROSITE" id="PS51184">
    <property type="entry name" value="JMJC"/>
    <property type="match status" value="1"/>
</dbReference>
<dbReference type="SMART" id="SM01014">
    <property type="entry name" value="ARID"/>
    <property type="match status" value="1"/>
</dbReference>
<dbReference type="SUPFAM" id="SSF57903">
    <property type="entry name" value="FYVE/PHD zinc finger"/>
    <property type="match status" value="1"/>
</dbReference>
<dbReference type="InterPro" id="IPR013083">
    <property type="entry name" value="Znf_RING/FYVE/PHD"/>
</dbReference>
<dbReference type="PANTHER" id="PTHR10694:SF33">
    <property type="entry name" value="LYSINE-SPECIFIC DEMETHYLASE 5"/>
    <property type="match status" value="1"/>
</dbReference>
<comment type="subcellular location">
    <subcellularLocation>
        <location evidence="1">Nucleus</location>
    </subcellularLocation>
</comment>
<dbReference type="InterPro" id="IPR001965">
    <property type="entry name" value="Znf_PHD"/>
</dbReference>
<dbReference type="InterPro" id="IPR003349">
    <property type="entry name" value="JmjN"/>
</dbReference>
<dbReference type="AlphaFoldDB" id="A0AAV7KIB3"/>
<dbReference type="Pfam" id="PF02375">
    <property type="entry name" value="JmjN"/>
    <property type="match status" value="1"/>
</dbReference>
<evidence type="ECO:0000256" key="2">
    <source>
        <dbReference type="ARBA" id="ARBA00022723"/>
    </source>
</evidence>
<dbReference type="SMART" id="SM00501">
    <property type="entry name" value="BRIGHT"/>
    <property type="match status" value="1"/>
</dbReference>
<dbReference type="GO" id="GO:0000785">
    <property type="term" value="C:chromatin"/>
    <property type="evidence" value="ECO:0007669"/>
    <property type="project" value="TreeGrafter"/>
</dbReference>
<dbReference type="SMART" id="SM00249">
    <property type="entry name" value="PHD"/>
    <property type="match status" value="1"/>
</dbReference>
<dbReference type="GO" id="GO:0006355">
    <property type="term" value="P:regulation of DNA-templated transcription"/>
    <property type="evidence" value="ECO:0007669"/>
    <property type="project" value="TreeGrafter"/>
</dbReference>
<sequence length="536" mass="61476">MQCQAKNMFPDIQECPTFEPTKEEFADPIFYISKIRPIGEKTGIVKIRPPSDWEPPFCRDPEKFQFAPRIQALRELEGVNRLRLNFTDNFIHFWDLHGQKIIKPVVGGQPLDLYKFFDLANREGGFHQVCTRKLWSGIGRHLGLITDVQWSTVLKDKYRKLLYPFEYFIKVRCLLLKGEELNEVMYSSPRNLLRPLFPAIIPYEEVISCAVETQSHMSPTIEPIRCPTFVPPSTATDSPSTAPVQGKDITCHSCHLGDEEQVLLICETCEVGFHIFCLYPPLESVPPGEWRCPGCIHKLYTPSSLFGFEHTKFNLSLNSFSHAANAFKRNYFEHIKEEVSCREVEREFWSLLASPDSPIEVHYGADLHSSHHGSGFPCDPSDCDASKQHYIDSGWNLNNIAYLEGCVLKHVPGDISGLKKPWLYVGMCFSTFCWHVEDHWNHSINYLHWGEPKTWYGIPPYAADKFENCVRDYVPGLVANDPQLLHHLITMVPPSLLLESGVPVFRADQREREFMVTFPRAYHAGFNQGFNFAEAS</sequence>
<dbReference type="InterPro" id="IPR019786">
    <property type="entry name" value="Zinc_finger_PHD-type_CS"/>
</dbReference>
<dbReference type="Pfam" id="PF00628">
    <property type="entry name" value="PHD"/>
    <property type="match status" value="1"/>
</dbReference>
<dbReference type="SMART" id="SM00545">
    <property type="entry name" value="JmjN"/>
    <property type="match status" value="1"/>
</dbReference>
<dbReference type="PROSITE" id="PS01359">
    <property type="entry name" value="ZF_PHD_1"/>
    <property type="match status" value="1"/>
</dbReference>
<evidence type="ECO:0000259" key="12">
    <source>
        <dbReference type="PROSITE" id="PS51183"/>
    </source>
</evidence>
<evidence type="ECO:0000313" key="14">
    <source>
        <dbReference type="EMBL" id="KAI6660856.1"/>
    </source>
</evidence>
<dbReference type="EMBL" id="JAKMXF010000022">
    <property type="protein sequence ID" value="KAI6660856.1"/>
    <property type="molecule type" value="Genomic_DNA"/>
</dbReference>
<dbReference type="InterPro" id="IPR011011">
    <property type="entry name" value="Znf_FYVE_PHD"/>
</dbReference>
<evidence type="ECO:0000256" key="8">
    <source>
        <dbReference type="ARBA" id="ARBA00023242"/>
    </source>
</evidence>
<evidence type="ECO:0000259" key="10">
    <source>
        <dbReference type="PROSITE" id="PS50016"/>
    </source>
</evidence>
<evidence type="ECO:0000313" key="15">
    <source>
        <dbReference type="Proteomes" id="UP001165289"/>
    </source>
</evidence>
<evidence type="ECO:0000256" key="5">
    <source>
        <dbReference type="ARBA" id="ARBA00022853"/>
    </source>
</evidence>
<dbReference type="PROSITE" id="PS50016">
    <property type="entry name" value="ZF_PHD_2"/>
    <property type="match status" value="1"/>
</dbReference>
<reference evidence="14 15" key="1">
    <citation type="journal article" date="2023" name="BMC Biol.">
        <title>The compact genome of the sponge Oopsacas minuta (Hexactinellida) is lacking key metazoan core genes.</title>
        <authorList>
            <person name="Santini S."/>
            <person name="Schenkelaars Q."/>
            <person name="Jourda C."/>
            <person name="Duchesne M."/>
            <person name="Belahbib H."/>
            <person name="Rocher C."/>
            <person name="Selva M."/>
            <person name="Riesgo A."/>
            <person name="Vervoort M."/>
            <person name="Leys S.P."/>
            <person name="Kodjabachian L."/>
            <person name="Le Bivic A."/>
            <person name="Borchiellini C."/>
            <person name="Claverie J.M."/>
            <person name="Renard E."/>
        </authorList>
    </citation>
    <scope>NUCLEOTIDE SEQUENCE [LARGE SCALE GENOMIC DNA]</scope>
    <source>
        <strain evidence="14">SPO-2</strain>
    </source>
</reference>